<dbReference type="KEGG" id="coh:EAV92_21495"/>
<keyword evidence="3" id="KW-1185">Reference proteome</keyword>
<dbReference type="RefSeq" id="WP_123042980.1">
    <property type="nucleotide sequence ID" value="NZ_CP033433.1"/>
</dbReference>
<feature type="transmembrane region" description="Helical" evidence="1">
    <location>
        <begin position="41"/>
        <end position="65"/>
    </location>
</feature>
<dbReference type="Proteomes" id="UP000269097">
    <property type="component" value="Chromosome"/>
</dbReference>
<dbReference type="EMBL" id="CP033433">
    <property type="protein sequence ID" value="AYQ74900.1"/>
    <property type="molecule type" value="Genomic_DNA"/>
</dbReference>
<gene>
    <name evidence="2" type="ORF">EAV92_21495</name>
</gene>
<keyword evidence="1" id="KW-1133">Transmembrane helix</keyword>
<proteinExistence type="predicted"/>
<name>A0A3G3K3E7_9BACL</name>
<keyword evidence="1" id="KW-0472">Membrane</keyword>
<dbReference type="AlphaFoldDB" id="A0A3G3K3E7"/>
<organism evidence="2 3">
    <name type="scientific">Cohnella candidum</name>
    <dbReference type="NCBI Taxonomy" id="2674991"/>
    <lineage>
        <taxon>Bacteria</taxon>
        <taxon>Bacillati</taxon>
        <taxon>Bacillota</taxon>
        <taxon>Bacilli</taxon>
        <taxon>Bacillales</taxon>
        <taxon>Paenibacillaceae</taxon>
        <taxon>Cohnella</taxon>
    </lineage>
</organism>
<keyword evidence="1" id="KW-0812">Transmembrane</keyword>
<protein>
    <submittedName>
        <fullName evidence="2">Uncharacterized protein</fullName>
    </submittedName>
</protein>
<evidence type="ECO:0000313" key="2">
    <source>
        <dbReference type="EMBL" id="AYQ74900.1"/>
    </source>
</evidence>
<sequence>MKKAEKEFSKRIVEWLVYICLALSGSILIITGFLIKSNVGQNVLVSIGTSFIATAVIYFIVNLVLGDPFSPILDKLRGSIEILERANKTGLISIWKHRADVHDSHWIEKIKSSKERLDFLGYAMAFLPEHPHFVELLEKKH</sequence>
<reference evidence="2 3" key="1">
    <citation type="submission" date="2018-10" db="EMBL/GenBank/DDBJ databases">
        <title>Genome Sequence of Cohnella sp.</title>
        <authorList>
            <person name="Srinivasan S."/>
            <person name="Kim M.K."/>
        </authorList>
    </citation>
    <scope>NUCLEOTIDE SEQUENCE [LARGE SCALE GENOMIC DNA]</scope>
    <source>
        <strain evidence="2 3">18JY8-7</strain>
    </source>
</reference>
<evidence type="ECO:0000256" key="1">
    <source>
        <dbReference type="SAM" id="Phobius"/>
    </source>
</evidence>
<feature type="transmembrane region" description="Helical" evidence="1">
    <location>
        <begin position="12"/>
        <end position="35"/>
    </location>
</feature>
<accession>A0A3G3K3E7</accession>
<evidence type="ECO:0000313" key="3">
    <source>
        <dbReference type="Proteomes" id="UP000269097"/>
    </source>
</evidence>